<feature type="compositionally biased region" description="Basic and acidic residues" evidence="1">
    <location>
        <begin position="126"/>
        <end position="139"/>
    </location>
</feature>
<dbReference type="RefSeq" id="XP_068351197.1">
    <property type="nucleotide sequence ID" value="XM_068510346.1"/>
</dbReference>
<comment type="caution">
    <text evidence="2">The sequence shown here is derived from an EMBL/GenBank/DDBJ whole genome shotgun (WGS) entry which is preliminary data.</text>
</comment>
<reference evidence="2" key="1">
    <citation type="submission" date="2016-10" db="EMBL/GenBank/DDBJ databases">
        <authorList>
            <person name="Benchimol M."/>
            <person name="Almeida L.G."/>
            <person name="Vasconcelos A.T."/>
            <person name="Perreira-Neves A."/>
            <person name="Rosa I.A."/>
            <person name="Tasca T."/>
            <person name="Bogo M.R."/>
            <person name="de Souza W."/>
        </authorList>
    </citation>
    <scope>NUCLEOTIDE SEQUENCE [LARGE SCALE GENOMIC DNA]</scope>
    <source>
        <strain evidence="2">K</strain>
    </source>
</reference>
<dbReference type="Proteomes" id="UP000179807">
    <property type="component" value="Unassembled WGS sequence"/>
</dbReference>
<dbReference type="GeneID" id="94845050"/>
<evidence type="ECO:0000256" key="1">
    <source>
        <dbReference type="SAM" id="MobiDB-lite"/>
    </source>
</evidence>
<accession>A0A1J4JLB7</accession>
<name>A0A1J4JLB7_9EUKA</name>
<proteinExistence type="predicted"/>
<keyword evidence="3" id="KW-1185">Reference proteome</keyword>
<dbReference type="AlphaFoldDB" id="A0A1J4JLB7"/>
<evidence type="ECO:0000313" key="2">
    <source>
        <dbReference type="EMBL" id="OHS98060.1"/>
    </source>
</evidence>
<feature type="region of interest" description="Disordered" evidence="1">
    <location>
        <begin position="191"/>
        <end position="217"/>
    </location>
</feature>
<dbReference type="VEuPathDB" id="TrichDB:TRFO_35590"/>
<dbReference type="EMBL" id="MLAK01001077">
    <property type="protein sequence ID" value="OHS98060.1"/>
    <property type="molecule type" value="Genomic_DNA"/>
</dbReference>
<gene>
    <name evidence="2" type="ORF">TRFO_35590</name>
</gene>
<feature type="compositionally biased region" description="Low complexity" evidence="1">
    <location>
        <begin position="147"/>
        <end position="159"/>
    </location>
</feature>
<organism evidence="2 3">
    <name type="scientific">Tritrichomonas foetus</name>
    <dbReference type="NCBI Taxonomy" id="1144522"/>
    <lineage>
        <taxon>Eukaryota</taxon>
        <taxon>Metamonada</taxon>
        <taxon>Parabasalia</taxon>
        <taxon>Tritrichomonadida</taxon>
        <taxon>Tritrichomonadidae</taxon>
        <taxon>Tritrichomonas</taxon>
    </lineage>
</organism>
<sequence length="325" mass="36315">MGRRSCKSATFHFIHVLDDTGQDIVKYEHPVKFPPIRPDRTADYNKILGRAAGQFTNSDYNDQEVPQSQVQTQVQVHIDSIDGSTFSEAFDGFPHQTSESFTSESIIHQNESRATGNFDNHYLQPPDRDAPVHMNENHHSHPSTVASLSLKSQQRQRSQTDCNTEARPPDIPAEGEDISGNRQFLNHTAASQLKTDPESNSRNESGGPGEGGFGWFGQNQINREIRDINFTDFDHDSNDFYSESQNSAESLQQKCQSDSLQINCVTSPIARIRPNTSSSPDEGVSLCMKESDTVCISSESKRIVDKVFQESDFDEVLSELTPLCL</sequence>
<protein>
    <submittedName>
        <fullName evidence="2">Uncharacterized protein</fullName>
    </submittedName>
</protein>
<evidence type="ECO:0000313" key="3">
    <source>
        <dbReference type="Proteomes" id="UP000179807"/>
    </source>
</evidence>
<feature type="region of interest" description="Disordered" evidence="1">
    <location>
        <begin position="114"/>
        <end position="178"/>
    </location>
</feature>
<feature type="compositionally biased region" description="Gly residues" evidence="1">
    <location>
        <begin position="206"/>
        <end position="215"/>
    </location>
</feature>